<comment type="caution">
    <text evidence="2">The sequence shown here is derived from an EMBL/GenBank/DDBJ whole genome shotgun (WGS) entry which is preliminary data.</text>
</comment>
<evidence type="ECO:0000256" key="1">
    <source>
        <dbReference type="SAM" id="Phobius"/>
    </source>
</evidence>
<keyword evidence="1" id="KW-0472">Membrane</keyword>
<dbReference type="Pfam" id="PF14325">
    <property type="entry name" value="DUF4383"/>
    <property type="match status" value="1"/>
</dbReference>
<feature type="transmembrane region" description="Helical" evidence="1">
    <location>
        <begin position="43"/>
        <end position="70"/>
    </location>
</feature>
<dbReference type="Proteomes" id="UP001595998">
    <property type="component" value="Unassembled WGS sequence"/>
</dbReference>
<dbReference type="RefSeq" id="WP_380037838.1">
    <property type="nucleotide sequence ID" value="NZ_JBHSEH010000005.1"/>
</dbReference>
<accession>A0ABV8XKL4</accession>
<name>A0ABV8XKL4_9DEIO</name>
<keyword evidence="1" id="KW-1133">Transmembrane helix</keyword>
<feature type="transmembrane region" description="Helical" evidence="1">
    <location>
        <begin position="12"/>
        <end position="31"/>
    </location>
</feature>
<evidence type="ECO:0000313" key="2">
    <source>
        <dbReference type="EMBL" id="MFC4425950.1"/>
    </source>
</evidence>
<protein>
    <submittedName>
        <fullName evidence="2">DUF4383 domain-containing protein</fullName>
    </submittedName>
</protein>
<evidence type="ECO:0000313" key="3">
    <source>
        <dbReference type="Proteomes" id="UP001595998"/>
    </source>
</evidence>
<proteinExistence type="predicted"/>
<reference evidence="3" key="1">
    <citation type="journal article" date="2019" name="Int. J. Syst. Evol. Microbiol.">
        <title>The Global Catalogue of Microorganisms (GCM) 10K type strain sequencing project: providing services to taxonomists for standard genome sequencing and annotation.</title>
        <authorList>
            <consortium name="The Broad Institute Genomics Platform"/>
            <consortium name="The Broad Institute Genome Sequencing Center for Infectious Disease"/>
            <person name="Wu L."/>
            <person name="Ma J."/>
        </authorList>
    </citation>
    <scope>NUCLEOTIDE SEQUENCE [LARGE SCALE GENOMIC DNA]</scope>
    <source>
        <strain evidence="3">CCUG 56029</strain>
    </source>
</reference>
<keyword evidence="1" id="KW-0812">Transmembrane</keyword>
<feature type="transmembrane region" description="Helical" evidence="1">
    <location>
        <begin position="82"/>
        <end position="100"/>
    </location>
</feature>
<organism evidence="2 3">
    <name type="scientific">Deinococcus navajonensis</name>
    <dbReference type="NCBI Taxonomy" id="309884"/>
    <lineage>
        <taxon>Bacteria</taxon>
        <taxon>Thermotogati</taxon>
        <taxon>Deinococcota</taxon>
        <taxon>Deinococci</taxon>
        <taxon>Deinococcales</taxon>
        <taxon>Deinococcaceae</taxon>
        <taxon>Deinococcus</taxon>
    </lineage>
</organism>
<keyword evidence="3" id="KW-1185">Reference proteome</keyword>
<dbReference type="EMBL" id="JBHSEH010000005">
    <property type="protein sequence ID" value="MFC4425950.1"/>
    <property type="molecule type" value="Genomic_DNA"/>
</dbReference>
<sequence length="134" mass="14040">MQESTVRKVSLAFGAVYLLIGLLGFVPGITVPSHRMGGMAGEGLLLGLFAVNALHNVAHLILGAVLVWAGTRAAHPFAVNRYMAGVFLLLFVGSFIAPVVEGVSLNPPDSVLHLASAMLTGYLGFQRNRVLAAS</sequence>
<gene>
    <name evidence="2" type="ORF">ACFOZ9_06960</name>
</gene>